<dbReference type="AlphaFoldDB" id="A0A084AXN8"/>
<keyword evidence="2" id="KW-0812">Transmembrane</keyword>
<accession>A0A084AXN8</accession>
<keyword evidence="2" id="KW-1133">Transmembrane helix</keyword>
<evidence type="ECO:0000256" key="2">
    <source>
        <dbReference type="SAM" id="Phobius"/>
    </source>
</evidence>
<keyword evidence="2" id="KW-0472">Membrane</keyword>
<feature type="region of interest" description="Disordered" evidence="1">
    <location>
        <begin position="296"/>
        <end position="331"/>
    </location>
</feature>
<reference evidence="3 4" key="1">
    <citation type="journal article" date="2014" name="BMC Genomics">
        <title>Comparative genome sequencing reveals chemotype-specific gene clusters in the toxigenic black mold Stachybotrys.</title>
        <authorList>
            <person name="Semeiks J."/>
            <person name="Borek D."/>
            <person name="Otwinowski Z."/>
            <person name="Grishin N.V."/>
        </authorList>
    </citation>
    <scope>NUCLEOTIDE SEQUENCE [LARGE SCALE GENOMIC DNA]</scope>
    <source>
        <strain evidence="4">CBS 109288 / IBT 7711</strain>
    </source>
</reference>
<feature type="transmembrane region" description="Helical" evidence="2">
    <location>
        <begin position="224"/>
        <end position="246"/>
    </location>
</feature>
<evidence type="ECO:0000313" key="3">
    <source>
        <dbReference type="EMBL" id="KEY70067.1"/>
    </source>
</evidence>
<name>A0A084AXN8_STACB</name>
<organism evidence="3 4">
    <name type="scientific">Stachybotrys chartarum (strain CBS 109288 / IBT 7711)</name>
    <name type="common">Toxic black mold</name>
    <name type="synonym">Stilbospora chartarum</name>
    <dbReference type="NCBI Taxonomy" id="1280523"/>
    <lineage>
        <taxon>Eukaryota</taxon>
        <taxon>Fungi</taxon>
        <taxon>Dikarya</taxon>
        <taxon>Ascomycota</taxon>
        <taxon>Pezizomycotina</taxon>
        <taxon>Sordariomycetes</taxon>
        <taxon>Hypocreomycetidae</taxon>
        <taxon>Hypocreales</taxon>
        <taxon>Stachybotryaceae</taxon>
        <taxon>Stachybotrys</taxon>
    </lineage>
</organism>
<dbReference type="OrthoDB" id="4770059at2759"/>
<gene>
    <name evidence="3" type="ORF">S7711_07853</name>
</gene>
<dbReference type="Proteomes" id="UP000028045">
    <property type="component" value="Unassembled WGS sequence"/>
</dbReference>
<feature type="region of interest" description="Disordered" evidence="1">
    <location>
        <begin position="1"/>
        <end position="37"/>
    </location>
</feature>
<dbReference type="HOGENOM" id="CLU_882960_0_0_1"/>
<evidence type="ECO:0000313" key="4">
    <source>
        <dbReference type="Proteomes" id="UP000028045"/>
    </source>
</evidence>
<dbReference type="EMBL" id="KL648475">
    <property type="protein sequence ID" value="KEY70067.1"/>
    <property type="molecule type" value="Genomic_DNA"/>
</dbReference>
<protein>
    <submittedName>
        <fullName evidence="3">Uncharacterized protein</fullName>
    </submittedName>
</protein>
<evidence type="ECO:0000256" key="1">
    <source>
        <dbReference type="SAM" id="MobiDB-lite"/>
    </source>
</evidence>
<feature type="compositionally biased region" description="Polar residues" evidence="1">
    <location>
        <begin position="21"/>
        <end position="37"/>
    </location>
</feature>
<keyword evidence="4" id="KW-1185">Reference proteome</keyword>
<proteinExistence type="predicted"/>
<sequence length="360" mass="39080">MSSTTELSATPPVASEESRNTDSQPSSTTDVLPTTTHSEITHTFPPLTEYWTIPWSCTWTYNVDDEPQPGATGAVAWLDLEPVPGASTLSCYPDGMFYGGRTGVFSPGTCPHGWTTVSIYESVHEDPREATTTAVCCSSEYSLDGEVCKRYVPTVLAVPITYNETAGTHEVFSSSKTTLYSATIAVHTIQALFREEDKILLGLVDDGFAGEEDGPGRLSRGSKIGIGVGAALAGLLVLGAFVFFFLRWRRDRRGPPRTGTRRQMHELDCIGTADSHEISESSACCGAAARGARGNHYNHSTHRHGGEPPPAYAVSHESDSVAGDTDSNMTRDDEIRVLRERKATIERRIEELERSDANDS</sequence>
<dbReference type="CDD" id="cd12087">
    <property type="entry name" value="TM_EGFR-like"/>
    <property type="match status" value="1"/>
</dbReference>